<reference evidence="2" key="2">
    <citation type="submission" date="2020-11" db="EMBL/GenBank/DDBJ databases">
        <authorList>
            <person name="McCartney M.A."/>
            <person name="Auch B."/>
            <person name="Kono T."/>
            <person name="Mallez S."/>
            <person name="Becker A."/>
            <person name="Gohl D.M."/>
            <person name="Silverstein K.A.T."/>
            <person name="Koren S."/>
            <person name="Bechman K.B."/>
            <person name="Herman A."/>
            <person name="Abrahante J.E."/>
            <person name="Garbe J."/>
        </authorList>
    </citation>
    <scope>NUCLEOTIDE SEQUENCE</scope>
    <source>
        <strain evidence="2">Duluth1</strain>
        <tissue evidence="2">Whole animal</tissue>
    </source>
</reference>
<gene>
    <name evidence="2" type="ORF">DPMN_117898</name>
</gene>
<dbReference type="EMBL" id="JAIWYP010000005">
    <property type="protein sequence ID" value="KAH3816382.1"/>
    <property type="molecule type" value="Genomic_DNA"/>
</dbReference>
<comment type="caution">
    <text evidence="2">The sequence shown here is derived from an EMBL/GenBank/DDBJ whole genome shotgun (WGS) entry which is preliminary data.</text>
</comment>
<feature type="compositionally biased region" description="Pro residues" evidence="1">
    <location>
        <begin position="1"/>
        <end position="16"/>
    </location>
</feature>
<protein>
    <submittedName>
        <fullName evidence="2">Uncharacterized protein</fullName>
    </submittedName>
</protein>
<sequence length="122" mass="12764">MTSSLPPDPRLLPMPSPESDRASAVNFPPAFISNEAHDIKAFAALTLIVPYTVTAKSALSIFSDNVHVVPDGTSKTLFATSVSHSAALEPPTTKIATIKAATQTPAGVGNILEINAVAEMFF</sequence>
<dbReference type="AlphaFoldDB" id="A0A9D4JQM2"/>
<keyword evidence="3" id="KW-1185">Reference proteome</keyword>
<evidence type="ECO:0000256" key="1">
    <source>
        <dbReference type="SAM" id="MobiDB-lite"/>
    </source>
</evidence>
<dbReference type="Proteomes" id="UP000828390">
    <property type="component" value="Unassembled WGS sequence"/>
</dbReference>
<proteinExistence type="predicted"/>
<accession>A0A9D4JQM2</accession>
<evidence type="ECO:0000313" key="3">
    <source>
        <dbReference type="Proteomes" id="UP000828390"/>
    </source>
</evidence>
<feature type="region of interest" description="Disordered" evidence="1">
    <location>
        <begin position="1"/>
        <end position="22"/>
    </location>
</feature>
<reference evidence="2" key="1">
    <citation type="journal article" date="2019" name="bioRxiv">
        <title>The Genome of the Zebra Mussel, Dreissena polymorpha: A Resource for Invasive Species Research.</title>
        <authorList>
            <person name="McCartney M.A."/>
            <person name="Auch B."/>
            <person name="Kono T."/>
            <person name="Mallez S."/>
            <person name="Zhang Y."/>
            <person name="Obille A."/>
            <person name="Becker A."/>
            <person name="Abrahante J.E."/>
            <person name="Garbe J."/>
            <person name="Badalamenti J.P."/>
            <person name="Herman A."/>
            <person name="Mangelson H."/>
            <person name="Liachko I."/>
            <person name="Sullivan S."/>
            <person name="Sone E.D."/>
            <person name="Koren S."/>
            <person name="Silverstein K.A.T."/>
            <person name="Beckman K.B."/>
            <person name="Gohl D.M."/>
        </authorList>
    </citation>
    <scope>NUCLEOTIDE SEQUENCE</scope>
    <source>
        <strain evidence="2">Duluth1</strain>
        <tissue evidence="2">Whole animal</tissue>
    </source>
</reference>
<evidence type="ECO:0000313" key="2">
    <source>
        <dbReference type="EMBL" id="KAH3816382.1"/>
    </source>
</evidence>
<name>A0A9D4JQM2_DREPO</name>
<organism evidence="2 3">
    <name type="scientific">Dreissena polymorpha</name>
    <name type="common">Zebra mussel</name>
    <name type="synonym">Mytilus polymorpha</name>
    <dbReference type="NCBI Taxonomy" id="45954"/>
    <lineage>
        <taxon>Eukaryota</taxon>
        <taxon>Metazoa</taxon>
        <taxon>Spiralia</taxon>
        <taxon>Lophotrochozoa</taxon>
        <taxon>Mollusca</taxon>
        <taxon>Bivalvia</taxon>
        <taxon>Autobranchia</taxon>
        <taxon>Heteroconchia</taxon>
        <taxon>Euheterodonta</taxon>
        <taxon>Imparidentia</taxon>
        <taxon>Neoheterodontei</taxon>
        <taxon>Myida</taxon>
        <taxon>Dreissenoidea</taxon>
        <taxon>Dreissenidae</taxon>
        <taxon>Dreissena</taxon>
    </lineage>
</organism>